<keyword evidence="2" id="KW-1185">Reference proteome</keyword>
<name>A0A0X8X3E2_9SPHI</name>
<dbReference type="KEGG" id="mgot:MgSA37_03170"/>
<dbReference type="Proteomes" id="UP000218263">
    <property type="component" value="Chromosome"/>
</dbReference>
<gene>
    <name evidence="1" type="ORF">MgSA37_03170</name>
</gene>
<accession>A0A0X8X3E2</accession>
<evidence type="ECO:0000313" key="1">
    <source>
        <dbReference type="EMBL" id="BAU54990.1"/>
    </source>
</evidence>
<reference evidence="1 2" key="1">
    <citation type="submission" date="2015-12" db="EMBL/GenBank/DDBJ databases">
        <title>Genome sequence of Mucilaginibacter gotjawali.</title>
        <authorList>
            <person name="Lee J.S."/>
            <person name="Lee K.C."/>
            <person name="Kim K.K."/>
            <person name="Lee B.W."/>
        </authorList>
    </citation>
    <scope>NUCLEOTIDE SEQUENCE [LARGE SCALE GENOMIC DNA]</scope>
    <source>
        <strain evidence="1 2">SA3-7</strain>
    </source>
</reference>
<organism evidence="1 2">
    <name type="scientific">Mucilaginibacter gotjawali</name>
    <dbReference type="NCBI Taxonomy" id="1550579"/>
    <lineage>
        <taxon>Bacteria</taxon>
        <taxon>Pseudomonadati</taxon>
        <taxon>Bacteroidota</taxon>
        <taxon>Sphingobacteriia</taxon>
        <taxon>Sphingobacteriales</taxon>
        <taxon>Sphingobacteriaceae</taxon>
        <taxon>Mucilaginibacter</taxon>
    </lineage>
</organism>
<proteinExistence type="predicted"/>
<protein>
    <submittedName>
        <fullName evidence="1">Uncharacterized protein</fullName>
    </submittedName>
</protein>
<evidence type="ECO:0000313" key="2">
    <source>
        <dbReference type="Proteomes" id="UP000218263"/>
    </source>
</evidence>
<sequence length="38" mass="4557">MNVKLFAEIIKTLKDIFTPRNKKLIPVKVYANNRRNIR</sequence>
<dbReference type="EMBL" id="AP017313">
    <property type="protein sequence ID" value="BAU54990.1"/>
    <property type="molecule type" value="Genomic_DNA"/>
</dbReference>
<dbReference type="AlphaFoldDB" id="A0A0X8X3E2"/>